<dbReference type="AlphaFoldDB" id="A0A0A9GN67"/>
<dbReference type="EMBL" id="GBRH01173905">
    <property type="protein sequence ID" value="JAE23991.1"/>
    <property type="molecule type" value="Transcribed_RNA"/>
</dbReference>
<sequence length="17" mass="1948">MGTRTRCSEADKRNPIL</sequence>
<evidence type="ECO:0000313" key="1">
    <source>
        <dbReference type="EMBL" id="JAE23991.1"/>
    </source>
</evidence>
<organism evidence="1">
    <name type="scientific">Arundo donax</name>
    <name type="common">Giant reed</name>
    <name type="synonym">Donax arundinaceus</name>
    <dbReference type="NCBI Taxonomy" id="35708"/>
    <lineage>
        <taxon>Eukaryota</taxon>
        <taxon>Viridiplantae</taxon>
        <taxon>Streptophyta</taxon>
        <taxon>Embryophyta</taxon>
        <taxon>Tracheophyta</taxon>
        <taxon>Spermatophyta</taxon>
        <taxon>Magnoliopsida</taxon>
        <taxon>Liliopsida</taxon>
        <taxon>Poales</taxon>
        <taxon>Poaceae</taxon>
        <taxon>PACMAD clade</taxon>
        <taxon>Arundinoideae</taxon>
        <taxon>Arundineae</taxon>
        <taxon>Arundo</taxon>
    </lineage>
</organism>
<reference evidence="1" key="2">
    <citation type="journal article" date="2015" name="Data Brief">
        <title>Shoot transcriptome of the giant reed, Arundo donax.</title>
        <authorList>
            <person name="Barrero R.A."/>
            <person name="Guerrero F.D."/>
            <person name="Moolhuijzen P."/>
            <person name="Goolsby J.A."/>
            <person name="Tidwell J."/>
            <person name="Bellgard S.E."/>
            <person name="Bellgard M.I."/>
        </authorList>
    </citation>
    <scope>NUCLEOTIDE SEQUENCE</scope>
    <source>
        <tissue evidence="1">Shoot tissue taken approximately 20 cm above the soil surface</tissue>
    </source>
</reference>
<protein>
    <submittedName>
        <fullName evidence="1">Uncharacterized protein</fullName>
    </submittedName>
</protein>
<accession>A0A0A9GN67</accession>
<name>A0A0A9GN67_ARUDO</name>
<proteinExistence type="predicted"/>
<reference evidence="1" key="1">
    <citation type="submission" date="2014-09" db="EMBL/GenBank/DDBJ databases">
        <authorList>
            <person name="Magalhaes I.L.F."/>
            <person name="Oliveira U."/>
            <person name="Santos F.R."/>
            <person name="Vidigal T.H.D.A."/>
            <person name="Brescovit A.D."/>
            <person name="Santos A.J."/>
        </authorList>
    </citation>
    <scope>NUCLEOTIDE SEQUENCE</scope>
    <source>
        <tissue evidence="1">Shoot tissue taken approximately 20 cm above the soil surface</tissue>
    </source>
</reference>